<feature type="transmembrane region" description="Helical" evidence="7">
    <location>
        <begin position="278"/>
        <end position="298"/>
    </location>
</feature>
<evidence type="ECO:0008006" key="11">
    <source>
        <dbReference type="Google" id="ProtNLM"/>
    </source>
</evidence>
<dbReference type="GO" id="GO:0016020">
    <property type="term" value="C:membrane"/>
    <property type="evidence" value="ECO:0007669"/>
    <property type="project" value="UniProtKB-SubCell"/>
</dbReference>
<evidence type="ECO:0000256" key="3">
    <source>
        <dbReference type="ARBA" id="ARBA00022692"/>
    </source>
</evidence>
<feature type="compositionally biased region" description="Low complexity" evidence="6">
    <location>
        <begin position="384"/>
        <end position="396"/>
    </location>
</feature>
<feature type="region of interest" description="Disordered" evidence="6">
    <location>
        <begin position="382"/>
        <end position="401"/>
    </location>
</feature>
<dbReference type="OrthoDB" id="5963193at2759"/>
<evidence type="ECO:0000313" key="10">
    <source>
        <dbReference type="Proteomes" id="UP000037460"/>
    </source>
</evidence>
<feature type="signal peptide" evidence="8">
    <location>
        <begin position="1"/>
        <end position="20"/>
    </location>
</feature>
<evidence type="ECO:0000256" key="7">
    <source>
        <dbReference type="SAM" id="Phobius"/>
    </source>
</evidence>
<comment type="similarity">
    <text evidence="2">Belongs to the TDE1 family.</text>
</comment>
<feature type="transmembrane region" description="Helical" evidence="7">
    <location>
        <begin position="460"/>
        <end position="479"/>
    </location>
</feature>
<feature type="transmembrane region" description="Helical" evidence="7">
    <location>
        <begin position="169"/>
        <end position="187"/>
    </location>
</feature>
<dbReference type="Pfam" id="PF03348">
    <property type="entry name" value="Serinc"/>
    <property type="match status" value="1"/>
</dbReference>
<evidence type="ECO:0000256" key="1">
    <source>
        <dbReference type="ARBA" id="ARBA00004141"/>
    </source>
</evidence>
<feature type="transmembrane region" description="Helical" evidence="7">
    <location>
        <begin position="55"/>
        <end position="71"/>
    </location>
</feature>
<keyword evidence="10" id="KW-1185">Reference proteome</keyword>
<comment type="caution">
    <text evidence="9">The sequence shown here is derived from an EMBL/GenBank/DDBJ whole genome shotgun (WGS) entry which is preliminary data.</text>
</comment>
<dbReference type="PANTHER" id="PTHR10383:SF9">
    <property type="entry name" value="SERINE INCORPORATOR, ISOFORM F"/>
    <property type="match status" value="1"/>
</dbReference>
<protein>
    <recommendedName>
        <fullName evidence="11">Serine incorporator</fullName>
    </recommendedName>
</protein>
<name>A0A0M0JSZ1_9EUKA</name>
<evidence type="ECO:0000256" key="8">
    <source>
        <dbReference type="SAM" id="SignalP"/>
    </source>
</evidence>
<evidence type="ECO:0000256" key="4">
    <source>
        <dbReference type="ARBA" id="ARBA00022989"/>
    </source>
</evidence>
<comment type="subcellular location">
    <subcellularLocation>
        <location evidence="1">Membrane</location>
        <topology evidence="1">Multi-pass membrane protein</topology>
    </subcellularLocation>
</comment>
<feature type="transmembrane region" description="Helical" evidence="7">
    <location>
        <begin position="199"/>
        <end position="221"/>
    </location>
</feature>
<evidence type="ECO:0000313" key="9">
    <source>
        <dbReference type="EMBL" id="KOO29417.1"/>
    </source>
</evidence>
<dbReference type="EMBL" id="JWZX01002418">
    <property type="protein sequence ID" value="KOO29417.1"/>
    <property type="molecule type" value="Genomic_DNA"/>
</dbReference>
<dbReference type="Proteomes" id="UP000037460">
    <property type="component" value="Unassembled WGS sequence"/>
</dbReference>
<proteinExistence type="inferred from homology"/>
<keyword evidence="5 7" id="KW-0472">Membrane</keyword>
<dbReference type="InterPro" id="IPR005016">
    <property type="entry name" value="TDE1/TMS"/>
</dbReference>
<evidence type="ECO:0000256" key="6">
    <source>
        <dbReference type="SAM" id="MobiDB-lite"/>
    </source>
</evidence>
<keyword evidence="3 7" id="KW-0812">Transmembrane</keyword>
<dbReference type="PANTHER" id="PTHR10383">
    <property type="entry name" value="SERINE INCORPORATOR"/>
    <property type="match status" value="1"/>
</dbReference>
<sequence>MGAAASLVTVPLSMMSGCSSALTGCCATMGGACLANMTCKACTCACVVPKKLASIIYASTLMFFVVFAYIMRYNGGDWVIGGGYNATEASYMEQMQHLAKKGTGVLDDWNGRFWCAPRHPDAWVICCEDVCGGVFAVYRVSFALCLFFAFLALCTCGTTVFGAKAHRGFWFAKIFLLLGLVISTFFIDNHAMEGYRETARYLSWAFLMLQILLLIDFGYNWNEKWLAYDEASDYEHFWGSWRSGIVGVAATMYLGSLGAWIFMYHAFGSEGCPAQQTIISITLILTLILSIISCTKIAPHGTLLTSSVVTSYCTYLCYSALASHPSHTCNPFHTDQAHVWRDQVVGLLVACISVCTIVSSTTGSKTAIIGRESGSEMTAKLDDSGVPSSINGSSSDSTDDHVGPESWWYYHLMMVACSMYIAMLITDWSEQPAFDHGVPATKEAANAYNTSLQSFWVKAVSQWMCLLLYAWTLLAPYCLRHYRDFGIEFDD</sequence>
<reference evidence="10" key="1">
    <citation type="journal article" date="2015" name="PLoS Genet.">
        <title>Genome Sequence and Transcriptome Analyses of Chrysochromulina tobin: Metabolic Tools for Enhanced Algal Fitness in the Prominent Order Prymnesiales (Haptophyceae).</title>
        <authorList>
            <person name="Hovde B.T."/>
            <person name="Deodato C.R."/>
            <person name="Hunsperger H.M."/>
            <person name="Ryken S.A."/>
            <person name="Yost W."/>
            <person name="Jha R.K."/>
            <person name="Patterson J."/>
            <person name="Monnat R.J. Jr."/>
            <person name="Barlow S.B."/>
            <person name="Starkenburg S.R."/>
            <person name="Cattolico R.A."/>
        </authorList>
    </citation>
    <scope>NUCLEOTIDE SEQUENCE</scope>
    <source>
        <strain evidence="10">CCMP291</strain>
    </source>
</reference>
<feature type="transmembrane region" description="Helical" evidence="7">
    <location>
        <begin position="142"/>
        <end position="163"/>
    </location>
</feature>
<feature type="transmembrane region" description="Helical" evidence="7">
    <location>
        <begin position="344"/>
        <end position="363"/>
    </location>
</feature>
<accession>A0A0M0JSZ1</accession>
<organism evidence="9 10">
    <name type="scientific">Chrysochromulina tobinii</name>
    <dbReference type="NCBI Taxonomy" id="1460289"/>
    <lineage>
        <taxon>Eukaryota</taxon>
        <taxon>Haptista</taxon>
        <taxon>Haptophyta</taxon>
        <taxon>Prymnesiophyceae</taxon>
        <taxon>Prymnesiales</taxon>
        <taxon>Chrysochromulinaceae</taxon>
        <taxon>Chrysochromulina</taxon>
    </lineage>
</organism>
<gene>
    <name evidence="9" type="ORF">Ctob_007126</name>
</gene>
<feature type="transmembrane region" description="Helical" evidence="7">
    <location>
        <begin position="241"/>
        <end position="266"/>
    </location>
</feature>
<keyword evidence="4 7" id="KW-1133">Transmembrane helix</keyword>
<evidence type="ECO:0000256" key="2">
    <source>
        <dbReference type="ARBA" id="ARBA00006665"/>
    </source>
</evidence>
<dbReference type="AlphaFoldDB" id="A0A0M0JSZ1"/>
<feature type="chain" id="PRO_5005602057" description="Serine incorporator" evidence="8">
    <location>
        <begin position="21"/>
        <end position="491"/>
    </location>
</feature>
<evidence type="ECO:0000256" key="5">
    <source>
        <dbReference type="ARBA" id="ARBA00023136"/>
    </source>
</evidence>
<feature type="transmembrane region" description="Helical" evidence="7">
    <location>
        <begin position="407"/>
        <end position="425"/>
    </location>
</feature>
<keyword evidence="8" id="KW-0732">Signal</keyword>